<keyword evidence="6" id="KW-0808">Transferase</keyword>
<dbReference type="InterPro" id="IPR011043">
    <property type="entry name" value="Gal_Oxase/kelch_b-propeller"/>
</dbReference>
<evidence type="ECO:0000256" key="3">
    <source>
        <dbReference type="ARBA" id="ARBA00012483"/>
    </source>
</evidence>
<dbReference type="SUPFAM" id="SSF49265">
    <property type="entry name" value="Fibronectin type III"/>
    <property type="match status" value="1"/>
</dbReference>
<dbReference type="PANTHER" id="PTHR46003">
    <property type="entry name" value="HOST CELL FACTOR"/>
    <property type="match status" value="1"/>
</dbReference>
<dbReference type="InterPro" id="IPR013083">
    <property type="entry name" value="Znf_RING/FYVE/PHD"/>
</dbReference>
<dbReference type="STRING" id="53326.A0A016VIR3"/>
<dbReference type="PROSITE" id="PS50853">
    <property type="entry name" value="FN3"/>
    <property type="match status" value="1"/>
</dbReference>
<dbReference type="InterPro" id="IPR041367">
    <property type="entry name" value="Znf-CCCH_4"/>
</dbReference>
<evidence type="ECO:0000256" key="12">
    <source>
        <dbReference type="ARBA" id="ARBA00022833"/>
    </source>
</evidence>
<dbReference type="FunFam" id="3.30.40.10:FF:000117">
    <property type="entry name" value="Probable E3 ubiquitin-protein ligase makorin-1"/>
    <property type="match status" value="1"/>
</dbReference>
<feature type="domain" description="Fibronectin type-III" evidence="19">
    <location>
        <begin position="758"/>
        <end position="864"/>
    </location>
</feature>
<evidence type="ECO:0000259" key="19">
    <source>
        <dbReference type="PROSITE" id="PS50853"/>
    </source>
</evidence>
<dbReference type="GO" id="GO:0008270">
    <property type="term" value="F:zinc ion binding"/>
    <property type="evidence" value="ECO:0007669"/>
    <property type="project" value="UniProtKB-KW"/>
</dbReference>
<keyword evidence="5" id="KW-0597">Phosphoprotein</keyword>
<dbReference type="CDD" id="cd00063">
    <property type="entry name" value="FN3"/>
    <property type="match status" value="2"/>
</dbReference>
<dbReference type="PANTHER" id="PTHR46003:SF1">
    <property type="entry name" value="HOST CELL FACTOR"/>
    <property type="match status" value="1"/>
</dbReference>
<evidence type="ECO:0000256" key="6">
    <source>
        <dbReference type="ARBA" id="ARBA00022679"/>
    </source>
</evidence>
<dbReference type="OrthoDB" id="10001928at2759"/>
<feature type="compositionally biased region" description="Polar residues" evidence="16">
    <location>
        <begin position="528"/>
        <end position="557"/>
    </location>
</feature>
<dbReference type="GO" id="GO:0061630">
    <property type="term" value="F:ubiquitin protein ligase activity"/>
    <property type="evidence" value="ECO:0007669"/>
    <property type="project" value="UniProtKB-EC"/>
</dbReference>
<evidence type="ECO:0000256" key="13">
    <source>
        <dbReference type="ARBA" id="ARBA00023242"/>
    </source>
</evidence>
<dbReference type="SUPFAM" id="SSF90229">
    <property type="entry name" value="CCCH zinc finger"/>
    <property type="match status" value="1"/>
</dbReference>
<dbReference type="Pfam" id="PF13854">
    <property type="entry name" value="Kelch_HCF"/>
    <property type="match status" value="1"/>
</dbReference>
<evidence type="ECO:0000256" key="5">
    <source>
        <dbReference type="ARBA" id="ARBA00022553"/>
    </source>
</evidence>
<evidence type="ECO:0000256" key="11">
    <source>
        <dbReference type="ARBA" id="ARBA00022813"/>
    </source>
</evidence>
<proteinExistence type="predicted"/>
<feature type="compositionally biased region" description="Low complexity" evidence="16">
    <location>
        <begin position="690"/>
        <end position="703"/>
    </location>
</feature>
<dbReference type="InterPro" id="IPR013783">
    <property type="entry name" value="Ig-like_fold"/>
</dbReference>
<evidence type="ECO:0000256" key="2">
    <source>
        <dbReference type="ARBA" id="ARBA00004123"/>
    </source>
</evidence>
<dbReference type="InterPro" id="IPR001841">
    <property type="entry name" value="Znf_RING"/>
</dbReference>
<keyword evidence="21" id="KW-1185">Reference proteome</keyword>
<dbReference type="PROSITE" id="PS50089">
    <property type="entry name" value="ZF_RING_2"/>
    <property type="match status" value="1"/>
</dbReference>
<feature type="compositionally biased region" description="Low complexity" evidence="16">
    <location>
        <begin position="649"/>
        <end position="668"/>
    </location>
</feature>
<evidence type="ECO:0000256" key="7">
    <source>
        <dbReference type="ARBA" id="ARBA00022723"/>
    </source>
</evidence>
<feature type="domain" description="C3H1-type" evidence="18">
    <location>
        <begin position="1088"/>
        <end position="1114"/>
    </location>
</feature>
<comment type="subcellular location">
    <subcellularLocation>
        <location evidence="2">Nucleus</location>
    </subcellularLocation>
</comment>
<dbReference type="SMART" id="SM00184">
    <property type="entry name" value="RING"/>
    <property type="match status" value="1"/>
</dbReference>
<dbReference type="InterPro" id="IPR000571">
    <property type="entry name" value="Znf_CCCH"/>
</dbReference>
<dbReference type="Gene3D" id="4.10.1000.10">
    <property type="entry name" value="Zinc finger, CCCH-type"/>
    <property type="match status" value="1"/>
</dbReference>
<dbReference type="FunFam" id="2.120.10.80:FF:000015">
    <property type="entry name" value="host cell factor 1 isoform X1"/>
    <property type="match status" value="1"/>
</dbReference>
<feature type="zinc finger region" description="C3H1-type" evidence="15">
    <location>
        <begin position="999"/>
        <end position="1026"/>
    </location>
</feature>
<dbReference type="Pfam" id="PF14608">
    <property type="entry name" value="zf-CCCH_2"/>
    <property type="match status" value="2"/>
</dbReference>
<dbReference type="InterPro" id="IPR015915">
    <property type="entry name" value="Kelch-typ_b-propeller"/>
</dbReference>
<dbReference type="InterPro" id="IPR036855">
    <property type="entry name" value="Znf_CCCH_sf"/>
</dbReference>
<dbReference type="EC" id="2.3.2.27" evidence="3"/>
<dbReference type="InterPro" id="IPR036116">
    <property type="entry name" value="FN3_sf"/>
</dbReference>
<feature type="zinc finger region" description="C3H1-type" evidence="15">
    <location>
        <begin position="1239"/>
        <end position="1270"/>
    </location>
</feature>
<feature type="domain" description="RING-type" evidence="17">
    <location>
        <begin position="1160"/>
        <end position="1210"/>
    </location>
</feature>
<dbReference type="PROSITE" id="PS50103">
    <property type="entry name" value="ZF_C3H1"/>
    <property type="match status" value="4"/>
</dbReference>
<dbReference type="InterPro" id="IPR003961">
    <property type="entry name" value="FN3_dom"/>
</dbReference>
<feature type="compositionally biased region" description="Polar residues" evidence="16">
    <location>
        <begin position="733"/>
        <end position="744"/>
    </location>
</feature>
<keyword evidence="9 15" id="KW-0863">Zinc-finger</keyword>
<feature type="compositionally biased region" description="Low complexity" evidence="16">
    <location>
        <begin position="715"/>
        <end position="730"/>
    </location>
</feature>
<feature type="zinc finger region" description="C3H1-type" evidence="15">
    <location>
        <begin position="971"/>
        <end position="998"/>
    </location>
</feature>
<dbReference type="GO" id="GO:0035097">
    <property type="term" value="C:histone methyltransferase complex"/>
    <property type="evidence" value="ECO:0007669"/>
    <property type="project" value="TreeGrafter"/>
</dbReference>
<dbReference type="CDD" id="cd16521">
    <property type="entry name" value="RING-HC_MKRN"/>
    <property type="match status" value="1"/>
</dbReference>
<feature type="region of interest" description="Disordered" evidence="16">
    <location>
        <begin position="528"/>
        <end position="744"/>
    </location>
</feature>
<evidence type="ECO:0000256" key="4">
    <source>
        <dbReference type="ARBA" id="ARBA00022441"/>
    </source>
</evidence>
<gene>
    <name evidence="20" type="primary">Acey_s0009.g558</name>
    <name evidence="20" type="synonym">Acey-hcf-1</name>
    <name evidence="20" type="ORF">Y032_0009g558</name>
</gene>
<dbReference type="SMART" id="SM00356">
    <property type="entry name" value="ZnF_C3H1"/>
    <property type="match status" value="4"/>
</dbReference>
<evidence type="ECO:0000259" key="18">
    <source>
        <dbReference type="PROSITE" id="PS50103"/>
    </source>
</evidence>
<name>A0A016VIR3_9BILA</name>
<keyword evidence="8" id="KW-0677">Repeat</keyword>
<dbReference type="GO" id="GO:0003713">
    <property type="term" value="F:transcription coactivator activity"/>
    <property type="evidence" value="ECO:0007669"/>
    <property type="project" value="TreeGrafter"/>
</dbReference>
<evidence type="ECO:0000313" key="21">
    <source>
        <dbReference type="Proteomes" id="UP000024635"/>
    </source>
</evidence>
<feature type="region of interest" description="Disordered" evidence="16">
    <location>
        <begin position="1030"/>
        <end position="1050"/>
    </location>
</feature>
<feature type="zinc finger region" description="C3H1-type" evidence="15">
    <location>
        <begin position="1088"/>
        <end position="1114"/>
    </location>
</feature>
<dbReference type="FunFam" id="2.120.10.80:FF:000008">
    <property type="entry name" value="host cell factor 1 isoform X1"/>
    <property type="match status" value="1"/>
</dbReference>
<keyword evidence="13" id="KW-0539">Nucleus</keyword>
<evidence type="ECO:0000256" key="16">
    <source>
        <dbReference type="SAM" id="MobiDB-lite"/>
    </source>
</evidence>
<dbReference type="SMART" id="SM00060">
    <property type="entry name" value="FN3"/>
    <property type="match status" value="2"/>
</dbReference>
<feature type="domain" description="C3H1-type" evidence="18">
    <location>
        <begin position="971"/>
        <end position="998"/>
    </location>
</feature>
<dbReference type="InterPro" id="IPR059124">
    <property type="entry name" value="Kelch_HCF"/>
</dbReference>
<evidence type="ECO:0000259" key="17">
    <source>
        <dbReference type="PROSITE" id="PS50089"/>
    </source>
</evidence>
<evidence type="ECO:0000256" key="1">
    <source>
        <dbReference type="ARBA" id="ARBA00000900"/>
    </source>
</evidence>
<feature type="compositionally biased region" description="Polar residues" evidence="16">
    <location>
        <begin position="620"/>
        <end position="638"/>
    </location>
</feature>
<keyword evidence="14" id="KW-0131">Cell cycle</keyword>
<dbReference type="Gene3D" id="3.30.40.10">
    <property type="entry name" value="Zinc/RING finger domain, C3HC4 (zinc finger)"/>
    <property type="match status" value="1"/>
</dbReference>
<dbReference type="SUPFAM" id="SSF50965">
    <property type="entry name" value="Galactose oxidase, central domain"/>
    <property type="match status" value="1"/>
</dbReference>
<evidence type="ECO:0000256" key="14">
    <source>
        <dbReference type="ARBA" id="ARBA00023306"/>
    </source>
</evidence>
<dbReference type="GO" id="GO:0006338">
    <property type="term" value="P:chromatin remodeling"/>
    <property type="evidence" value="ECO:0007669"/>
    <property type="project" value="TreeGrafter"/>
</dbReference>
<comment type="caution">
    <text evidence="20">The sequence shown here is derived from an EMBL/GenBank/DDBJ whole genome shotgun (WGS) entry which is preliminary data.</text>
</comment>
<dbReference type="Gene3D" id="6.10.250.2590">
    <property type="match status" value="1"/>
</dbReference>
<keyword evidence="11" id="KW-0068">Autocatalytic cleavage</keyword>
<keyword evidence="12 15" id="KW-0862">Zinc</keyword>
<feature type="domain" description="C3H1-type" evidence="18">
    <location>
        <begin position="1239"/>
        <end position="1270"/>
    </location>
</feature>
<evidence type="ECO:0000256" key="10">
    <source>
        <dbReference type="ARBA" id="ARBA00022786"/>
    </source>
</evidence>
<dbReference type="Gene3D" id="2.60.40.10">
    <property type="entry name" value="Immunoglobulins"/>
    <property type="match status" value="2"/>
</dbReference>
<dbReference type="Pfam" id="PF18044">
    <property type="entry name" value="zf-CCCH_4"/>
    <property type="match status" value="1"/>
</dbReference>
<dbReference type="SUPFAM" id="SSF57850">
    <property type="entry name" value="RING/U-box"/>
    <property type="match status" value="1"/>
</dbReference>
<comment type="catalytic activity">
    <reaction evidence="1">
        <text>S-ubiquitinyl-[E2 ubiquitin-conjugating enzyme]-L-cysteine + [acceptor protein]-L-lysine = [E2 ubiquitin-conjugating enzyme]-L-cysteine + N(6)-ubiquitinyl-[acceptor protein]-L-lysine.</text>
        <dbReference type="EC" id="2.3.2.27"/>
    </reaction>
</comment>
<dbReference type="InterPro" id="IPR043536">
    <property type="entry name" value="HCF1/2"/>
</dbReference>
<evidence type="ECO:0000256" key="8">
    <source>
        <dbReference type="ARBA" id="ARBA00022737"/>
    </source>
</evidence>
<keyword evidence="10" id="KW-0833">Ubl conjugation pathway</keyword>
<feature type="compositionally biased region" description="Low complexity" evidence="16">
    <location>
        <begin position="597"/>
        <end position="611"/>
    </location>
</feature>
<feature type="domain" description="C3H1-type" evidence="18">
    <location>
        <begin position="999"/>
        <end position="1026"/>
    </location>
</feature>
<evidence type="ECO:0000256" key="9">
    <source>
        <dbReference type="ARBA" id="ARBA00022771"/>
    </source>
</evidence>
<accession>A0A016VIR3</accession>
<dbReference type="PROSITE" id="PS00518">
    <property type="entry name" value="ZF_RING_1"/>
    <property type="match status" value="1"/>
</dbReference>
<protein>
    <recommendedName>
        <fullName evidence="3">RING-type E3 ubiquitin transferase</fullName>
        <ecNumber evidence="3">2.3.2.27</ecNumber>
    </recommendedName>
</protein>
<reference evidence="21" key="1">
    <citation type="journal article" date="2015" name="Nat. Genet.">
        <title>The genome and transcriptome of the zoonotic hookworm Ancylostoma ceylanicum identify infection-specific gene families.</title>
        <authorList>
            <person name="Schwarz E.M."/>
            <person name="Hu Y."/>
            <person name="Antoshechkin I."/>
            <person name="Miller M.M."/>
            <person name="Sternberg P.W."/>
            <person name="Aroian R.V."/>
        </authorList>
    </citation>
    <scope>NUCLEOTIDE SEQUENCE</scope>
    <source>
        <strain evidence="21">HY135</strain>
    </source>
</reference>
<evidence type="ECO:0000313" key="20">
    <source>
        <dbReference type="EMBL" id="EYC27171.1"/>
    </source>
</evidence>
<organism evidence="20 21">
    <name type="scientific">Ancylostoma ceylanicum</name>
    <dbReference type="NCBI Taxonomy" id="53326"/>
    <lineage>
        <taxon>Eukaryota</taxon>
        <taxon>Metazoa</taxon>
        <taxon>Ecdysozoa</taxon>
        <taxon>Nematoda</taxon>
        <taxon>Chromadorea</taxon>
        <taxon>Rhabditida</taxon>
        <taxon>Rhabditina</taxon>
        <taxon>Rhabditomorpha</taxon>
        <taxon>Strongyloidea</taxon>
        <taxon>Ancylostomatidae</taxon>
        <taxon>Ancylostomatinae</taxon>
        <taxon>Ancylostoma</taxon>
    </lineage>
</organism>
<keyword evidence="7 15" id="KW-0479">Metal-binding</keyword>
<sequence>MVVPDIQVREDQESKKVVLGPPVKWKKVVNSSGPSPRPRHGHRAVAIKDLMIVFGGGNEGIVDELHVYNTTTKQWFIPSVRGEIPSGCAAYGIVCNCTHIYMFGGMVEYGRYTNDLYELQASRWEWRKLRPRPPRSGGSGPCPRLGHSFSLASTQVCYLFGGLANQSPDPKQNNPVYLDDLFTLDVRGPAGSFQWEQPVTYGPHPPPRESHSAVVFEGSNGRQLVIYGGMNGCRLNDLWILHLDTMTWDNPMTGGITPIPRSLHTANLIGHRMYIYGGWVPMLEGGNDTEIKEWKCTNDLSCLNLDTMVWESTSHVFDVENLPRARAGHCSVVINNRIYIWSGRDGYRKAWNNQVCCKDMWYLETAVPGTPSRVQLVRASVAGLEVSWGSLPTAEAYLLQLHKYDASVATHKIIEDDASRQLNSIGKSPSLPAQKMLVPRGPAAGGVMKVVRGTGPGQQILRVVRPIPGVAGASTMPAVVKPGPGAKTIFVSKGGTQQKLMYVQGGVPVGAPAVVLARGGATMAGGVDQQSSLPIAPHQQPSISTQGTTYTAPSNSRQNDEATLPQNLFDELPIDEQSPPSPPKQRGLENDNPPVPTSVASTPSEPPQLSEPLERPDSQEAPQDPQSSCQPSTSTETQPVVPADPTQRSTNSVDTTSSQSTSEVQEPQQRPKVESAPGVSDPELARPTTDDQSNDSQEQDQNQASFPADPPVANQAAESSSSEMAAQQEQMDTRNPQMAAQQVPASVDQNFASRLQREPGEPSMNQSVPVQQSVRASPDEEIWFDVGIIKGTSCVVTHYFLHGDQSLESTYGTDFEVGMHAGQVNFLRKAELEPGTAYRFRVAGINSIGRGPWSEVSAFKTCLPGFPGAPSSIKITKGQDGAQLTWEPPQNVAGSISEYSVYLAVRNTSGASDNQLAFMRVYVGVEPECVVNQSNLAAAYVDQSTKPAIIFRIAARNEKVRRSSMSPDAVNSSRVLCRYFASGCCSLGERCSYSHDRSAPADNVCRYYLKGNCSYGSGCRYDHVRPKKEVGAGSVGGNSTKKKLSSLPKPAKLSQPGLNIDAAEFVPSWKRATSGTSYALAAGSSQSEPQLPLCPYFEMGECTNEQCQFVHGLVCDMCSRACIHPYDEKQQKQHFTECLKQHEMAMEQAFAEAKGAGKCCGICMENIMEKSLRFGILEGCRHCFCLDCIREWRRNQTFETEVVRSCPECRQHSNFVIPSILWVEEEEEKKILCEVYRNNMAQKQCKYYKLGVSAEGCPFGNKCFYKHQLPDGSIDPGEAPHARRKPHLADFIFRRSGSGSDDEEEQDDMIRQMAYNTLLDPEAERDVMRRIRAMLAE</sequence>
<dbReference type="Pfam" id="PF00642">
    <property type="entry name" value="zf-CCCH"/>
    <property type="match status" value="1"/>
</dbReference>
<keyword evidence="4" id="KW-0880">Kelch repeat</keyword>
<evidence type="ECO:0000256" key="15">
    <source>
        <dbReference type="PROSITE-ProRule" id="PRU00723"/>
    </source>
</evidence>
<dbReference type="EMBL" id="JARK01001345">
    <property type="protein sequence ID" value="EYC27171.1"/>
    <property type="molecule type" value="Genomic_DNA"/>
</dbReference>
<dbReference type="Gene3D" id="2.120.10.80">
    <property type="entry name" value="Kelch-type beta propeller"/>
    <property type="match status" value="2"/>
</dbReference>
<dbReference type="InterPro" id="IPR017907">
    <property type="entry name" value="Znf_RING_CS"/>
</dbReference>
<dbReference type="Proteomes" id="UP000024635">
    <property type="component" value="Unassembled WGS sequence"/>
</dbReference>